<protein>
    <submittedName>
        <fullName evidence="1">Predicted protein</fullName>
    </submittedName>
</protein>
<gene>
    <name evidence="1" type="ORF">ARALYDRAFT_888265</name>
</gene>
<dbReference type="Gramene" id="scaffold_101059.1">
    <property type="protein sequence ID" value="scaffold_101059.1"/>
    <property type="gene ID" value="scaffold_101059.1"/>
</dbReference>
<accession>D7KKL7</accession>
<name>D7KKL7_ARALL</name>
<proteinExistence type="predicted"/>
<sequence length="70" mass="7358">MYLLLCDIVETEISLSSSGDACPCHGNTKAAIGSSLFTSPLFVNLFPVSHPSPSLTESIGGPCEIMVDRT</sequence>
<dbReference type="HOGENOM" id="CLU_2761206_0_0_1"/>
<dbReference type="AlphaFoldDB" id="D7KKL7"/>
<reference evidence="2" key="1">
    <citation type="journal article" date="2011" name="Nat. Genet.">
        <title>The Arabidopsis lyrata genome sequence and the basis of rapid genome size change.</title>
        <authorList>
            <person name="Hu T.T."/>
            <person name="Pattyn P."/>
            <person name="Bakker E.G."/>
            <person name="Cao J."/>
            <person name="Cheng J.-F."/>
            <person name="Clark R.M."/>
            <person name="Fahlgren N."/>
            <person name="Fawcett J.A."/>
            <person name="Grimwood J."/>
            <person name="Gundlach H."/>
            <person name="Haberer G."/>
            <person name="Hollister J.D."/>
            <person name="Ossowski S."/>
            <person name="Ottilar R.P."/>
            <person name="Salamov A.A."/>
            <person name="Schneeberger K."/>
            <person name="Spannagl M."/>
            <person name="Wang X."/>
            <person name="Yang L."/>
            <person name="Nasrallah M.E."/>
            <person name="Bergelson J."/>
            <person name="Carrington J.C."/>
            <person name="Gaut B.S."/>
            <person name="Schmutz J."/>
            <person name="Mayer K.F.X."/>
            <person name="Van de Peer Y."/>
            <person name="Grigoriev I.V."/>
            <person name="Nordborg M."/>
            <person name="Weigel D."/>
            <person name="Guo Y.-L."/>
        </authorList>
    </citation>
    <scope>NUCLEOTIDE SEQUENCE [LARGE SCALE GENOMIC DNA]</scope>
    <source>
        <strain evidence="2">cv. MN47</strain>
    </source>
</reference>
<dbReference type="Proteomes" id="UP000008694">
    <property type="component" value="Unassembled WGS sequence"/>
</dbReference>
<evidence type="ECO:0000313" key="2">
    <source>
        <dbReference type="Proteomes" id="UP000008694"/>
    </source>
</evidence>
<keyword evidence="2" id="KW-1185">Reference proteome</keyword>
<dbReference type="EMBL" id="GL348713">
    <property type="protein sequence ID" value="EFH68804.1"/>
    <property type="molecule type" value="Genomic_DNA"/>
</dbReference>
<organism evidence="2">
    <name type="scientific">Arabidopsis lyrata subsp. lyrata</name>
    <name type="common">Lyre-leaved rock-cress</name>
    <dbReference type="NCBI Taxonomy" id="81972"/>
    <lineage>
        <taxon>Eukaryota</taxon>
        <taxon>Viridiplantae</taxon>
        <taxon>Streptophyta</taxon>
        <taxon>Embryophyta</taxon>
        <taxon>Tracheophyta</taxon>
        <taxon>Spermatophyta</taxon>
        <taxon>Magnoliopsida</taxon>
        <taxon>eudicotyledons</taxon>
        <taxon>Gunneridae</taxon>
        <taxon>Pentapetalae</taxon>
        <taxon>rosids</taxon>
        <taxon>malvids</taxon>
        <taxon>Brassicales</taxon>
        <taxon>Brassicaceae</taxon>
        <taxon>Camelineae</taxon>
        <taxon>Arabidopsis</taxon>
    </lineage>
</organism>
<evidence type="ECO:0000313" key="1">
    <source>
        <dbReference type="EMBL" id="EFH68804.1"/>
    </source>
</evidence>